<dbReference type="OrthoDB" id="409543at2759"/>
<reference evidence="3 4" key="1">
    <citation type="submission" date="2016-06" db="EMBL/GenBank/DDBJ databases">
        <title>Evolution of pathogenesis and genome organization in the Tremellales.</title>
        <authorList>
            <person name="Cuomo C."/>
            <person name="Litvintseva A."/>
            <person name="Heitman J."/>
            <person name="Chen Y."/>
            <person name="Sun S."/>
            <person name="Springer D."/>
            <person name="Dromer F."/>
            <person name="Young S."/>
            <person name="Zeng Q."/>
            <person name="Chapman S."/>
            <person name="Gujja S."/>
            <person name="Saif S."/>
            <person name="Birren B."/>
        </authorList>
    </citation>
    <scope>NUCLEOTIDE SEQUENCE [LARGE SCALE GENOMIC DNA]</scope>
    <source>
        <strain evidence="3 4">ATCC 28783</strain>
    </source>
</reference>
<dbReference type="InterPro" id="IPR029044">
    <property type="entry name" value="Nucleotide-diphossugar_trans"/>
</dbReference>
<comment type="caution">
    <text evidence="3">The sequence shown here is derived from an EMBL/GenBank/DDBJ whole genome shotgun (WGS) entry which is preliminary data.</text>
</comment>
<evidence type="ECO:0008006" key="5">
    <source>
        <dbReference type="Google" id="ProtNLM"/>
    </source>
</evidence>
<gene>
    <name evidence="3" type="ORF">M231_01929</name>
</gene>
<organism evidence="3 4">
    <name type="scientific">Tremella mesenterica</name>
    <name type="common">Jelly fungus</name>
    <dbReference type="NCBI Taxonomy" id="5217"/>
    <lineage>
        <taxon>Eukaryota</taxon>
        <taxon>Fungi</taxon>
        <taxon>Dikarya</taxon>
        <taxon>Basidiomycota</taxon>
        <taxon>Agaricomycotina</taxon>
        <taxon>Tremellomycetes</taxon>
        <taxon>Tremellales</taxon>
        <taxon>Tremellaceae</taxon>
        <taxon>Tremella</taxon>
    </lineage>
</organism>
<name>A0A4Q1BSD7_TREME</name>
<keyword evidence="2" id="KW-1133">Transmembrane helix</keyword>
<dbReference type="InterPro" id="IPR007577">
    <property type="entry name" value="GlycoTrfase_DXD_sugar-bd_CS"/>
</dbReference>
<evidence type="ECO:0000256" key="2">
    <source>
        <dbReference type="SAM" id="Phobius"/>
    </source>
</evidence>
<dbReference type="PANTHER" id="PTHR46830:SF2">
    <property type="entry name" value="ALPHA-1,4-N-ACETYLGLUCOSAMINYLTRANSFERASE"/>
    <property type="match status" value="1"/>
</dbReference>
<dbReference type="Pfam" id="PF04488">
    <property type="entry name" value="Gly_transf_sug"/>
    <property type="match status" value="1"/>
</dbReference>
<dbReference type="AlphaFoldDB" id="A0A4Q1BSD7"/>
<keyword evidence="4" id="KW-1185">Reference proteome</keyword>
<dbReference type="PANTHER" id="PTHR46830">
    <property type="entry name" value="TRANSFERASE, PUTATIVE-RELATED"/>
    <property type="match status" value="1"/>
</dbReference>
<feature type="transmembrane region" description="Helical" evidence="2">
    <location>
        <begin position="12"/>
        <end position="32"/>
    </location>
</feature>
<evidence type="ECO:0000313" key="3">
    <source>
        <dbReference type="EMBL" id="RXK40870.1"/>
    </source>
</evidence>
<keyword evidence="2" id="KW-0472">Membrane</keyword>
<dbReference type="SUPFAM" id="SSF53448">
    <property type="entry name" value="Nucleotide-diphospho-sugar transferases"/>
    <property type="match status" value="1"/>
</dbReference>
<dbReference type="Gene3D" id="3.90.550.20">
    <property type="match status" value="1"/>
</dbReference>
<keyword evidence="2" id="KW-0812">Transmembrane</keyword>
<sequence length="398" mass="46680">MSGIPITNSQSYKFSIIKFLPSILLLTIGVLIGSQHPYYLSIYSRRSSIPISYLPRSLPPPPDTKIPPSSSLPIPSEPIPNIVHYVYGLAPTQEEFPYFAYLAMRSALQVLKPEKVLFHCLNEPRGYWWDRVRGWEGWIDEGGEKKGLVEVVKARDVEWIGKDQRPVKHYAHKADIIRLEVLLEYGGIYLDIDTFILRPFIPHSLLLHDTIMALEAHSLSFLRPLHSDDEMSPKGLCNAIIISRKQSIFLKRWLESYDEFNENKWTEHSVEMPWTLAKLYPTTITVLSERTFFWPLWTDDHIHSVYETKEYDFEKSGQLAYHAWESMAKSHLSTLNPHTISTIDTSFTRMARRYREPDEERRWLAHLAREEGKMEEDYDKREYSHRTKRVYQGENMTY</sequence>
<dbReference type="InParanoid" id="A0A4Q1BSD7"/>
<dbReference type="EMBL" id="SDIL01000014">
    <property type="protein sequence ID" value="RXK40870.1"/>
    <property type="molecule type" value="Genomic_DNA"/>
</dbReference>
<proteinExistence type="inferred from homology"/>
<accession>A0A4Q1BSD7</accession>
<evidence type="ECO:0000313" key="4">
    <source>
        <dbReference type="Proteomes" id="UP000289152"/>
    </source>
</evidence>
<comment type="similarity">
    <text evidence="1">Belongs to the glycosyltransferase 32 family.</text>
</comment>
<evidence type="ECO:0000256" key="1">
    <source>
        <dbReference type="ARBA" id="ARBA00009003"/>
    </source>
</evidence>
<protein>
    <recommendedName>
        <fullName evidence="5">Glycosyltransferase family 32 protein</fullName>
    </recommendedName>
</protein>
<dbReference type="VEuPathDB" id="FungiDB:TREMEDRAFT_61329"/>
<dbReference type="Proteomes" id="UP000289152">
    <property type="component" value="Unassembled WGS sequence"/>
</dbReference>